<keyword evidence="2" id="KW-1185">Reference proteome</keyword>
<evidence type="ECO:0000313" key="2">
    <source>
        <dbReference type="Proteomes" id="UP000596742"/>
    </source>
</evidence>
<protein>
    <submittedName>
        <fullName evidence="1">Uncharacterized protein</fullName>
    </submittedName>
</protein>
<gene>
    <name evidence="1" type="ORF">MGAL_10B040279</name>
</gene>
<dbReference type="Proteomes" id="UP000596742">
    <property type="component" value="Unassembled WGS sequence"/>
</dbReference>
<reference evidence="1" key="1">
    <citation type="submission" date="2018-11" db="EMBL/GenBank/DDBJ databases">
        <authorList>
            <person name="Alioto T."/>
            <person name="Alioto T."/>
        </authorList>
    </citation>
    <scope>NUCLEOTIDE SEQUENCE</scope>
</reference>
<sequence length="184" mass="21429">MVGCRQIIQGEVGRLYPALVGCHAAFHYHRARFSNFSDIVHVWPVCCEKVTKFQEHADEEMRKLQTADEITVDLMGLHLLMKNLVPSLPKIFNTPSSRKQWIGVLCDFRPVVERIFGFFKENEQGHDFSPRCTQAILTARYLWTRATVLKLFIEDVCTDYSEVERCIILWAVSSEKYFNSTFFQ</sequence>
<dbReference type="EMBL" id="UYJE01006099">
    <property type="protein sequence ID" value="VDI42979.1"/>
    <property type="molecule type" value="Genomic_DNA"/>
</dbReference>
<comment type="caution">
    <text evidence="1">The sequence shown here is derived from an EMBL/GenBank/DDBJ whole genome shotgun (WGS) entry which is preliminary data.</text>
</comment>
<evidence type="ECO:0000313" key="1">
    <source>
        <dbReference type="EMBL" id="VDI42979.1"/>
    </source>
</evidence>
<name>A0A8B6F3I2_MYTGA</name>
<dbReference type="OrthoDB" id="6153843at2759"/>
<dbReference type="AlphaFoldDB" id="A0A8B6F3I2"/>
<proteinExistence type="predicted"/>
<organism evidence="1 2">
    <name type="scientific">Mytilus galloprovincialis</name>
    <name type="common">Mediterranean mussel</name>
    <dbReference type="NCBI Taxonomy" id="29158"/>
    <lineage>
        <taxon>Eukaryota</taxon>
        <taxon>Metazoa</taxon>
        <taxon>Spiralia</taxon>
        <taxon>Lophotrochozoa</taxon>
        <taxon>Mollusca</taxon>
        <taxon>Bivalvia</taxon>
        <taxon>Autobranchia</taxon>
        <taxon>Pteriomorphia</taxon>
        <taxon>Mytilida</taxon>
        <taxon>Mytiloidea</taxon>
        <taxon>Mytilidae</taxon>
        <taxon>Mytilinae</taxon>
        <taxon>Mytilus</taxon>
    </lineage>
</organism>
<accession>A0A8B6F3I2</accession>